<dbReference type="EMBL" id="LSRL02000110">
    <property type="protein sequence ID" value="TDG44285.1"/>
    <property type="molecule type" value="Genomic_DNA"/>
</dbReference>
<reference evidence="3 4" key="1">
    <citation type="journal article" date="2019" name="J. Hered.">
        <title>An Improved Genome Assembly for Drosophila navojoa, the Basal Species in the mojavensis Cluster.</title>
        <authorList>
            <person name="Vanderlinde T."/>
            <person name="Dupim E.G."/>
            <person name="Nazario-Yepiz N.O."/>
            <person name="Carvalho A.B."/>
        </authorList>
    </citation>
    <scope>NUCLEOTIDE SEQUENCE [LARGE SCALE GENOMIC DNA]</scope>
    <source>
        <strain evidence="3">Navoj_Jal97</strain>
        <tissue evidence="3">Whole organism</tissue>
    </source>
</reference>
<protein>
    <recommendedName>
        <fullName evidence="5">Translation initiation factor IF-2</fullName>
    </recommendedName>
</protein>
<evidence type="ECO:0000313" key="3">
    <source>
        <dbReference type="EMBL" id="TDG44285.1"/>
    </source>
</evidence>
<evidence type="ECO:0000313" key="4">
    <source>
        <dbReference type="Proteomes" id="UP000295192"/>
    </source>
</evidence>
<keyword evidence="2" id="KW-0732">Signal</keyword>
<dbReference type="OMA" id="APQQRFM"/>
<dbReference type="OrthoDB" id="6627608at2759"/>
<feature type="region of interest" description="Disordered" evidence="1">
    <location>
        <begin position="137"/>
        <end position="175"/>
    </location>
</feature>
<evidence type="ECO:0000256" key="2">
    <source>
        <dbReference type="SAM" id="SignalP"/>
    </source>
</evidence>
<accession>A0A484B921</accession>
<dbReference type="AlphaFoldDB" id="A0A484B921"/>
<keyword evidence="4" id="KW-1185">Reference proteome</keyword>
<name>A0A484B921_DRONA</name>
<comment type="caution">
    <text evidence="3">The sequence shown here is derived from an EMBL/GenBank/DDBJ whole genome shotgun (WGS) entry which is preliminary data.</text>
</comment>
<feature type="signal peptide" evidence="2">
    <location>
        <begin position="1"/>
        <end position="21"/>
    </location>
</feature>
<sequence>MKFSVAFALLVIVGFVASGDALPARKRMVYYQQPAAAEWYGSAPQQRIMYMQYVQPGRTHARSTQAASALVAGETVATGTYLKDCNHAESDVAVSADGISAESAQADDVLSAAGANGASSVAEAYPEEAPVVQIAIDSSDSNDNVSSVSSDSVEKSDSVDAEAQPAVAESDDAAKVPRDFNFAAEEAAPAVEQPAPEAAVAQVNADDDVLPAPAPIAPVAPVVPANRYLPAKKKVIVELDQSAEDVEEAQVAAFEDEEVENAVADDVDEDEEELAAPVPIKPVAKYPARVPNARRPVAKKPVPVADKPVKKPAAPLPAGTFFPINFGGTSGGAIAIANSFSTGEGGSATSHAIAYGSPDAVRARVRPNPSKRRH</sequence>
<organism evidence="3 4">
    <name type="scientific">Drosophila navojoa</name>
    <name type="common">Fruit fly</name>
    <dbReference type="NCBI Taxonomy" id="7232"/>
    <lineage>
        <taxon>Eukaryota</taxon>
        <taxon>Metazoa</taxon>
        <taxon>Ecdysozoa</taxon>
        <taxon>Arthropoda</taxon>
        <taxon>Hexapoda</taxon>
        <taxon>Insecta</taxon>
        <taxon>Pterygota</taxon>
        <taxon>Neoptera</taxon>
        <taxon>Endopterygota</taxon>
        <taxon>Diptera</taxon>
        <taxon>Brachycera</taxon>
        <taxon>Muscomorpha</taxon>
        <taxon>Ephydroidea</taxon>
        <taxon>Drosophilidae</taxon>
        <taxon>Drosophila</taxon>
    </lineage>
</organism>
<proteinExistence type="predicted"/>
<feature type="chain" id="PRO_5019720364" description="Translation initiation factor IF-2" evidence="2">
    <location>
        <begin position="22"/>
        <end position="374"/>
    </location>
</feature>
<feature type="compositionally biased region" description="Basic residues" evidence="1">
    <location>
        <begin position="363"/>
        <end position="374"/>
    </location>
</feature>
<dbReference type="Proteomes" id="UP000295192">
    <property type="component" value="Unassembled WGS sequence"/>
</dbReference>
<evidence type="ECO:0008006" key="5">
    <source>
        <dbReference type="Google" id="ProtNLM"/>
    </source>
</evidence>
<feature type="compositionally biased region" description="Low complexity" evidence="1">
    <location>
        <begin position="137"/>
        <end position="151"/>
    </location>
</feature>
<feature type="region of interest" description="Disordered" evidence="1">
    <location>
        <begin position="345"/>
        <end position="374"/>
    </location>
</feature>
<gene>
    <name evidence="3" type="ORF">AWZ03_009313</name>
</gene>
<dbReference type="STRING" id="7232.A0A484B921"/>
<evidence type="ECO:0000256" key="1">
    <source>
        <dbReference type="SAM" id="MobiDB-lite"/>
    </source>
</evidence>